<name>A0ABV1AMW2_9FIRM</name>
<dbReference type="PROSITE" id="PS50109">
    <property type="entry name" value="HIS_KIN"/>
    <property type="match status" value="1"/>
</dbReference>
<keyword evidence="11 14" id="KW-1133">Transmembrane helix</keyword>
<dbReference type="CDD" id="cd00082">
    <property type="entry name" value="HisKA"/>
    <property type="match status" value="1"/>
</dbReference>
<evidence type="ECO:0000313" key="18">
    <source>
        <dbReference type="Proteomes" id="UP001446032"/>
    </source>
</evidence>
<keyword evidence="6" id="KW-0808">Transferase</keyword>
<dbReference type="Gene3D" id="3.30.565.10">
    <property type="entry name" value="Histidine kinase-like ATPase, C-terminal domain"/>
    <property type="match status" value="1"/>
</dbReference>
<keyword evidence="12" id="KW-0902">Two-component regulatory system</keyword>
<dbReference type="Pfam" id="PF00512">
    <property type="entry name" value="HisKA"/>
    <property type="match status" value="1"/>
</dbReference>
<keyword evidence="4" id="KW-1003">Cell membrane</keyword>
<dbReference type="CDD" id="cd06225">
    <property type="entry name" value="HAMP"/>
    <property type="match status" value="1"/>
</dbReference>
<feature type="transmembrane region" description="Helical" evidence="14">
    <location>
        <begin position="149"/>
        <end position="173"/>
    </location>
</feature>
<dbReference type="Pfam" id="PF00672">
    <property type="entry name" value="HAMP"/>
    <property type="match status" value="1"/>
</dbReference>
<evidence type="ECO:0000256" key="4">
    <source>
        <dbReference type="ARBA" id="ARBA00022475"/>
    </source>
</evidence>
<evidence type="ECO:0000256" key="6">
    <source>
        <dbReference type="ARBA" id="ARBA00022679"/>
    </source>
</evidence>
<dbReference type="PROSITE" id="PS50885">
    <property type="entry name" value="HAMP"/>
    <property type="match status" value="1"/>
</dbReference>
<evidence type="ECO:0000256" key="10">
    <source>
        <dbReference type="ARBA" id="ARBA00022840"/>
    </source>
</evidence>
<evidence type="ECO:0000256" key="9">
    <source>
        <dbReference type="ARBA" id="ARBA00022777"/>
    </source>
</evidence>
<gene>
    <name evidence="17" type="ORF">WMO75_09315</name>
</gene>
<dbReference type="InterPro" id="IPR003660">
    <property type="entry name" value="HAMP_dom"/>
</dbReference>
<keyword evidence="13 14" id="KW-0472">Membrane</keyword>
<comment type="catalytic activity">
    <reaction evidence="1">
        <text>ATP + protein L-histidine = ADP + protein N-phospho-L-histidine.</text>
        <dbReference type="EC" id="2.7.13.3"/>
    </reaction>
</comment>
<evidence type="ECO:0000313" key="17">
    <source>
        <dbReference type="EMBL" id="MEQ2358527.1"/>
    </source>
</evidence>
<sequence>MTQGIPRRNSLYFQLLILLLFSMLAAVGVFYGADWIGEEMVYEYYVNSDYSERKDELYVSRLQEYVSQEKLSTSDVLVLSKWMDKEKVLSSMLVFKDDILVYDSDYPEELNIRNEKIPKNYYGWNAFYSVQFSDGEAEISLSGVYDYQLYNYMIFAALALSAVVFVILVLMGIRKKMNYIWKLSREIEILEGGDLDYSVTVSGKDELTALAQGLECMRKSFKKQVQQEAEIVKENQKIVTQMSHDLRTPLTSIMLYTELLEKGTYKDEEQFCEYIKKIHRKTRRMKQLTDNLFEYSLVSSDQEISMEEPESEKILFYDLFSETISYLEHQGFQVDFQVEWSDSRMQVSTDYVSRILDNITSNIQKYADKKAPVTIGTARRNGMRGFYFENRISCTGDPQESTGVGIQSIKNMMTKMGGKCTVSQEKDIFRLILYFPHCEIL</sequence>
<dbReference type="InterPro" id="IPR003661">
    <property type="entry name" value="HisK_dim/P_dom"/>
</dbReference>
<comment type="subcellular location">
    <subcellularLocation>
        <location evidence="2">Cell membrane</location>
        <topology evidence="2">Multi-pass membrane protein</topology>
    </subcellularLocation>
</comment>
<dbReference type="PANTHER" id="PTHR45528:SF1">
    <property type="entry name" value="SENSOR HISTIDINE KINASE CPXA"/>
    <property type="match status" value="1"/>
</dbReference>
<dbReference type="SMART" id="SM00388">
    <property type="entry name" value="HisKA"/>
    <property type="match status" value="1"/>
</dbReference>
<evidence type="ECO:0000256" key="11">
    <source>
        <dbReference type="ARBA" id="ARBA00022989"/>
    </source>
</evidence>
<evidence type="ECO:0000259" key="16">
    <source>
        <dbReference type="PROSITE" id="PS50885"/>
    </source>
</evidence>
<keyword evidence="10" id="KW-0067">ATP-binding</keyword>
<dbReference type="InterPro" id="IPR005467">
    <property type="entry name" value="His_kinase_dom"/>
</dbReference>
<feature type="transmembrane region" description="Helical" evidence="14">
    <location>
        <begin position="12"/>
        <end position="33"/>
    </location>
</feature>
<keyword evidence="5" id="KW-0597">Phosphoprotein</keyword>
<dbReference type="Gene3D" id="1.10.287.130">
    <property type="match status" value="1"/>
</dbReference>
<keyword evidence="8" id="KW-0547">Nucleotide-binding</keyword>
<keyword evidence="9 17" id="KW-0418">Kinase</keyword>
<dbReference type="Gene3D" id="6.10.340.10">
    <property type="match status" value="1"/>
</dbReference>
<dbReference type="SUPFAM" id="SSF47384">
    <property type="entry name" value="Homodimeric domain of signal transducing histidine kinase"/>
    <property type="match status" value="1"/>
</dbReference>
<evidence type="ECO:0000256" key="2">
    <source>
        <dbReference type="ARBA" id="ARBA00004651"/>
    </source>
</evidence>
<dbReference type="Proteomes" id="UP001446032">
    <property type="component" value="Unassembled WGS sequence"/>
</dbReference>
<evidence type="ECO:0000256" key="7">
    <source>
        <dbReference type="ARBA" id="ARBA00022692"/>
    </source>
</evidence>
<dbReference type="GO" id="GO:0016301">
    <property type="term" value="F:kinase activity"/>
    <property type="evidence" value="ECO:0007669"/>
    <property type="project" value="UniProtKB-KW"/>
</dbReference>
<evidence type="ECO:0000256" key="14">
    <source>
        <dbReference type="SAM" id="Phobius"/>
    </source>
</evidence>
<evidence type="ECO:0000256" key="5">
    <source>
        <dbReference type="ARBA" id="ARBA00022553"/>
    </source>
</evidence>
<evidence type="ECO:0000256" key="1">
    <source>
        <dbReference type="ARBA" id="ARBA00000085"/>
    </source>
</evidence>
<organism evidence="17 18">
    <name type="scientific">Blautia intestinihominis</name>
    <dbReference type="NCBI Taxonomy" id="3133152"/>
    <lineage>
        <taxon>Bacteria</taxon>
        <taxon>Bacillati</taxon>
        <taxon>Bacillota</taxon>
        <taxon>Clostridia</taxon>
        <taxon>Lachnospirales</taxon>
        <taxon>Lachnospiraceae</taxon>
        <taxon>Blautia</taxon>
    </lineage>
</organism>
<dbReference type="EMBL" id="JBBMEI010000025">
    <property type="protein sequence ID" value="MEQ2358527.1"/>
    <property type="molecule type" value="Genomic_DNA"/>
</dbReference>
<evidence type="ECO:0000256" key="13">
    <source>
        <dbReference type="ARBA" id="ARBA00023136"/>
    </source>
</evidence>
<evidence type="ECO:0000256" key="12">
    <source>
        <dbReference type="ARBA" id="ARBA00023012"/>
    </source>
</evidence>
<comment type="caution">
    <text evidence="17">The sequence shown here is derived from an EMBL/GenBank/DDBJ whole genome shotgun (WGS) entry which is preliminary data.</text>
</comment>
<dbReference type="EC" id="2.7.13.3" evidence="3"/>
<reference evidence="17 18" key="1">
    <citation type="submission" date="2024-03" db="EMBL/GenBank/DDBJ databases">
        <title>Human intestinal bacterial collection.</title>
        <authorList>
            <person name="Pauvert C."/>
            <person name="Hitch T.C.A."/>
            <person name="Clavel T."/>
        </authorList>
    </citation>
    <scope>NUCLEOTIDE SEQUENCE [LARGE SCALE GENOMIC DNA]</scope>
    <source>
        <strain evidence="17 18">CLA-AA-H95</strain>
    </source>
</reference>
<dbReference type="InterPro" id="IPR036097">
    <property type="entry name" value="HisK_dim/P_sf"/>
</dbReference>
<evidence type="ECO:0000256" key="3">
    <source>
        <dbReference type="ARBA" id="ARBA00012438"/>
    </source>
</evidence>
<evidence type="ECO:0000259" key="15">
    <source>
        <dbReference type="PROSITE" id="PS50109"/>
    </source>
</evidence>
<protein>
    <recommendedName>
        <fullName evidence="3">histidine kinase</fullName>
        <ecNumber evidence="3">2.7.13.3</ecNumber>
    </recommendedName>
</protein>
<dbReference type="SUPFAM" id="SSF158472">
    <property type="entry name" value="HAMP domain-like"/>
    <property type="match status" value="1"/>
</dbReference>
<proteinExistence type="predicted"/>
<dbReference type="PANTHER" id="PTHR45528">
    <property type="entry name" value="SENSOR HISTIDINE KINASE CPXA"/>
    <property type="match status" value="1"/>
</dbReference>
<feature type="domain" description="Histidine kinase" evidence="15">
    <location>
        <begin position="241"/>
        <end position="439"/>
    </location>
</feature>
<dbReference type="RefSeq" id="WP_227222411.1">
    <property type="nucleotide sequence ID" value="NZ_JBBMEI010000025.1"/>
</dbReference>
<evidence type="ECO:0000256" key="8">
    <source>
        <dbReference type="ARBA" id="ARBA00022741"/>
    </source>
</evidence>
<dbReference type="InterPro" id="IPR036890">
    <property type="entry name" value="HATPase_C_sf"/>
</dbReference>
<dbReference type="SUPFAM" id="SSF55874">
    <property type="entry name" value="ATPase domain of HSP90 chaperone/DNA topoisomerase II/histidine kinase"/>
    <property type="match status" value="1"/>
</dbReference>
<feature type="domain" description="HAMP" evidence="16">
    <location>
        <begin position="174"/>
        <end position="226"/>
    </location>
</feature>
<accession>A0ABV1AMW2</accession>
<keyword evidence="18" id="KW-1185">Reference proteome</keyword>
<keyword evidence="7 14" id="KW-0812">Transmembrane</keyword>
<dbReference type="InterPro" id="IPR050398">
    <property type="entry name" value="HssS/ArlS-like"/>
</dbReference>